<dbReference type="AlphaFoldDB" id="A0A8H7UK42"/>
<dbReference type="EMBL" id="JAEPQZ010000002">
    <property type="protein sequence ID" value="KAG2184687.1"/>
    <property type="molecule type" value="Genomic_DNA"/>
</dbReference>
<name>A0A8H7UK42_MORIS</name>
<dbReference type="GO" id="GO:0033557">
    <property type="term" value="C:Slx1-Slx4 complex"/>
    <property type="evidence" value="ECO:0007669"/>
    <property type="project" value="TreeGrafter"/>
</dbReference>
<feature type="region of interest" description="Disordered" evidence="1">
    <location>
        <begin position="245"/>
        <end position="280"/>
    </location>
</feature>
<sequence>MKSMRLMSAASNLAISSTCENDRGATNVQAAEEQVQFWSRTNPEEAALDSQTSISQIPSISFSQQEMTSNIETAVCPICSIDLTMKTRLQRLAHANICLENEGNSSNDLSAIVETNQISTLKEAENVGTNLCVICGKDIRKYSHQAREQHTNRCLDEVVLEQQVIQASKKTAEKYRIDNTYGNSPIPSTYAVTSCPCCHVNWAGNSMSLRRKMLHMKSCSRSNNISIQELGRRLQWSNWGLHTRPASKNDVSVPETTKEEEELKKTEPTQPEDSGSSESYHETFVLCTSEDESLEIVTPKLRKESSVYRKKIKPSGKIKSSGKENDEDMQLAIALSMSMVKEAKKKKSRSAGKATAASKNESCVLSLEDSKIVVFRNLENLLCTPKIIPKELDAISTALPPSKLAKIYERSTCQRGNKNPQLLWAIASSVNTKCDCFTTDFLAQFMVGGIVKPVI</sequence>
<proteinExistence type="predicted"/>
<dbReference type="Proteomes" id="UP000654370">
    <property type="component" value="Unassembled WGS sequence"/>
</dbReference>
<gene>
    <name evidence="2" type="ORF">INT43_000600</name>
</gene>
<protein>
    <recommendedName>
        <fullName evidence="4">UBZ4-type domain-containing protein</fullName>
    </recommendedName>
</protein>
<evidence type="ECO:0000313" key="3">
    <source>
        <dbReference type="Proteomes" id="UP000654370"/>
    </source>
</evidence>
<evidence type="ECO:0000313" key="2">
    <source>
        <dbReference type="EMBL" id="KAG2184687.1"/>
    </source>
</evidence>
<comment type="caution">
    <text evidence="2">The sequence shown here is derived from an EMBL/GenBank/DDBJ whole genome shotgun (WGS) entry which is preliminary data.</text>
</comment>
<dbReference type="OrthoDB" id="5576441at2759"/>
<dbReference type="PANTHER" id="PTHR21541">
    <property type="entry name" value="BTB POZ DOMAIN CONTAINING 12"/>
    <property type="match status" value="1"/>
</dbReference>
<dbReference type="GO" id="GO:0000712">
    <property type="term" value="P:resolution of meiotic recombination intermediates"/>
    <property type="evidence" value="ECO:0007669"/>
    <property type="project" value="TreeGrafter"/>
</dbReference>
<dbReference type="PANTHER" id="PTHR21541:SF3">
    <property type="entry name" value="STRUCTURE-SPECIFIC ENDONUCLEASE SUBUNIT SLX4"/>
    <property type="match status" value="1"/>
</dbReference>
<evidence type="ECO:0000256" key="1">
    <source>
        <dbReference type="SAM" id="MobiDB-lite"/>
    </source>
</evidence>
<keyword evidence="3" id="KW-1185">Reference proteome</keyword>
<evidence type="ECO:0008006" key="4">
    <source>
        <dbReference type="Google" id="ProtNLM"/>
    </source>
</evidence>
<accession>A0A8H7UK42</accession>
<reference evidence="2" key="1">
    <citation type="submission" date="2020-12" db="EMBL/GenBank/DDBJ databases">
        <title>Metabolic potential, ecology and presence of endohyphal bacteria is reflected in genomic diversity of Mucoromycotina.</title>
        <authorList>
            <person name="Muszewska A."/>
            <person name="Okrasinska A."/>
            <person name="Steczkiewicz K."/>
            <person name="Drgas O."/>
            <person name="Orlowska M."/>
            <person name="Perlinska-Lenart U."/>
            <person name="Aleksandrzak-Piekarczyk T."/>
            <person name="Szatraj K."/>
            <person name="Zielenkiewicz U."/>
            <person name="Pilsyk S."/>
            <person name="Malc E."/>
            <person name="Mieczkowski P."/>
            <person name="Kruszewska J.S."/>
            <person name="Biernat P."/>
            <person name="Pawlowska J."/>
        </authorList>
    </citation>
    <scope>NUCLEOTIDE SEQUENCE</scope>
    <source>
        <strain evidence="2">WA0000067209</strain>
    </source>
</reference>
<organism evidence="2 3">
    <name type="scientific">Mortierella isabellina</name>
    <name type="common">Filamentous fungus</name>
    <name type="synonym">Umbelopsis isabellina</name>
    <dbReference type="NCBI Taxonomy" id="91625"/>
    <lineage>
        <taxon>Eukaryota</taxon>
        <taxon>Fungi</taxon>
        <taxon>Fungi incertae sedis</taxon>
        <taxon>Mucoromycota</taxon>
        <taxon>Mucoromycotina</taxon>
        <taxon>Umbelopsidomycetes</taxon>
        <taxon>Umbelopsidales</taxon>
        <taxon>Umbelopsidaceae</taxon>
        <taxon>Umbelopsis</taxon>
    </lineage>
</organism>